<sequence length="594" mass="63945">MAAQSSSGRQVSDHLSYPNPSLTDTAGFAAANFAPRRGFEYSAASRRKRMIRKVLIVTSLLLGLFLATLDTSIVATSLITISEEFGDYANAPWVLLAYLLTYMGCAVGIAKFSDIYGRRTLLFYSWLFFLLFSLMCACATSMPMLIIGRALQGVGGSGLYSLAQTCLLEHGPASNPPLMGALIGATLAVAFLLGPILGGAIVSKITWRWIFGINIPLGIAAVISISACYPRDRRAFTIFSMSGLRKIDYCGMAALFAASVFLVFAVERGGSPLHGWAHPSVITSFVVSGVNWVLFGISETYLFYKYCQYPDHVGCLHIEPVFPVQLAQRRPFMGGLAVTFLTGVPYVALTVIIPERMQVLEQQTPLQSGLYLLPMLGACALGSFLAGAICSRSNRSALVMIVASVAQLLGISLMLIVSPVDSSFVPAYGFTLVFGLGVGLVFGSATILSGVETDSTRDHAVAQGALAQARALGSCLGVATCTALFNKRLDALNKHLTQDQLEVLYQTPTASARWDRNLLRLVQNVYAAAFKDQTIFMIVVCSIMVVAALLAWENSPKPISCLAGHAQRADKTRLQREHDNDGTEMSDMASVRSV</sequence>
<feature type="transmembrane region" description="Helical" evidence="6">
    <location>
        <begin position="54"/>
        <end position="79"/>
    </location>
</feature>
<feature type="region of interest" description="Disordered" evidence="5">
    <location>
        <begin position="572"/>
        <end position="594"/>
    </location>
</feature>
<evidence type="ECO:0000256" key="3">
    <source>
        <dbReference type="ARBA" id="ARBA00022989"/>
    </source>
</evidence>
<dbReference type="Gene3D" id="1.20.1720.10">
    <property type="entry name" value="Multidrug resistance protein D"/>
    <property type="match status" value="1"/>
</dbReference>
<keyword evidence="9" id="KW-1185">Reference proteome</keyword>
<dbReference type="RefSeq" id="XP_018157329.1">
    <property type="nucleotide sequence ID" value="XM_018302551.1"/>
</dbReference>
<evidence type="ECO:0000256" key="2">
    <source>
        <dbReference type="ARBA" id="ARBA00022692"/>
    </source>
</evidence>
<dbReference type="VEuPathDB" id="FungiDB:CH63R_07576"/>
<dbReference type="EMBL" id="LTAN01000005">
    <property type="protein sequence ID" value="OBR08811.1"/>
    <property type="molecule type" value="Genomic_DNA"/>
</dbReference>
<dbReference type="InterPro" id="IPR005829">
    <property type="entry name" value="Sugar_transporter_CS"/>
</dbReference>
<dbReference type="Proteomes" id="UP000092177">
    <property type="component" value="Chromosome 5"/>
</dbReference>
<organism evidence="8 9">
    <name type="scientific">Colletotrichum higginsianum (strain IMI 349063)</name>
    <name type="common">Crucifer anthracnose fungus</name>
    <dbReference type="NCBI Taxonomy" id="759273"/>
    <lineage>
        <taxon>Eukaryota</taxon>
        <taxon>Fungi</taxon>
        <taxon>Dikarya</taxon>
        <taxon>Ascomycota</taxon>
        <taxon>Pezizomycotina</taxon>
        <taxon>Sordariomycetes</taxon>
        <taxon>Hypocreomycetidae</taxon>
        <taxon>Glomerellales</taxon>
        <taxon>Glomerellaceae</taxon>
        <taxon>Colletotrichum</taxon>
        <taxon>Colletotrichum destructivum species complex</taxon>
    </lineage>
</organism>
<feature type="transmembrane region" description="Helical" evidence="6">
    <location>
        <begin position="91"/>
        <end position="109"/>
    </location>
</feature>
<feature type="transmembrane region" description="Helical" evidence="6">
    <location>
        <begin position="368"/>
        <end position="390"/>
    </location>
</feature>
<dbReference type="PANTHER" id="PTHR23501">
    <property type="entry name" value="MAJOR FACILITATOR SUPERFAMILY"/>
    <property type="match status" value="1"/>
</dbReference>
<feature type="compositionally biased region" description="Basic and acidic residues" evidence="5">
    <location>
        <begin position="572"/>
        <end position="581"/>
    </location>
</feature>
<feature type="transmembrane region" description="Helical" evidence="6">
    <location>
        <begin position="150"/>
        <end position="168"/>
    </location>
</feature>
<keyword evidence="4 6" id="KW-0472">Membrane</keyword>
<feature type="transmembrane region" description="Helical" evidence="6">
    <location>
        <begin position="534"/>
        <end position="552"/>
    </location>
</feature>
<feature type="transmembrane region" description="Helical" evidence="6">
    <location>
        <begin position="121"/>
        <end position="144"/>
    </location>
</feature>
<dbReference type="PROSITE" id="PS50850">
    <property type="entry name" value="MFS"/>
    <property type="match status" value="1"/>
</dbReference>
<feature type="transmembrane region" description="Helical" evidence="6">
    <location>
        <begin position="397"/>
        <end position="416"/>
    </location>
</feature>
<reference evidence="9" key="1">
    <citation type="journal article" date="2017" name="BMC Genomics">
        <title>Gapless genome assembly of Colletotrichum higginsianum reveals chromosome structure and association of transposable elements with secondary metabolite gene clusters.</title>
        <authorList>
            <person name="Dallery J.-F."/>
            <person name="Lapalu N."/>
            <person name="Zampounis A."/>
            <person name="Pigne S."/>
            <person name="Luyten I."/>
            <person name="Amselem J."/>
            <person name="Wittenberg A.H.J."/>
            <person name="Zhou S."/>
            <person name="de Queiroz M.V."/>
            <person name="Robin G.P."/>
            <person name="Auger A."/>
            <person name="Hainaut M."/>
            <person name="Henrissat B."/>
            <person name="Kim K.-T."/>
            <person name="Lee Y.-H."/>
            <person name="Lespinet O."/>
            <person name="Schwartz D.C."/>
            <person name="Thon M.R."/>
            <person name="O'Connell R.J."/>
        </authorList>
    </citation>
    <scope>NUCLEOTIDE SEQUENCE [LARGE SCALE GENOMIC DNA]</scope>
    <source>
        <strain evidence="9">IMI 349063</strain>
    </source>
</reference>
<evidence type="ECO:0000256" key="4">
    <source>
        <dbReference type="ARBA" id="ARBA00023136"/>
    </source>
</evidence>
<feature type="transmembrane region" description="Helical" evidence="6">
    <location>
        <begin position="332"/>
        <end position="353"/>
    </location>
</feature>
<accession>A0A1B7Y9P6</accession>
<dbReference type="PROSITE" id="PS00216">
    <property type="entry name" value="SUGAR_TRANSPORT_1"/>
    <property type="match status" value="1"/>
</dbReference>
<dbReference type="OrthoDB" id="440553at2759"/>
<dbReference type="Pfam" id="PF07690">
    <property type="entry name" value="MFS_1"/>
    <property type="match status" value="1"/>
</dbReference>
<feature type="transmembrane region" description="Helical" evidence="6">
    <location>
        <begin position="428"/>
        <end position="448"/>
    </location>
</feature>
<proteinExistence type="predicted"/>
<dbReference type="PANTHER" id="PTHR23501:SF43">
    <property type="entry name" value="MULTIDRUG TRANSPORTER, PUTATIVE (AFU_ORTHOLOGUE AFUA_6G03040)-RELATED"/>
    <property type="match status" value="1"/>
</dbReference>
<dbReference type="SUPFAM" id="SSF103473">
    <property type="entry name" value="MFS general substrate transporter"/>
    <property type="match status" value="1"/>
</dbReference>
<feature type="transmembrane region" description="Helical" evidence="6">
    <location>
        <begin position="249"/>
        <end position="266"/>
    </location>
</feature>
<dbReference type="Gene3D" id="1.20.1250.20">
    <property type="entry name" value="MFS general substrate transporter like domains"/>
    <property type="match status" value="1"/>
</dbReference>
<evidence type="ECO:0000256" key="1">
    <source>
        <dbReference type="ARBA" id="ARBA00004141"/>
    </source>
</evidence>
<dbReference type="InterPro" id="IPR036259">
    <property type="entry name" value="MFS_trans_sf"/>
</dbReference>
<evidence type="ECO:0000256" key="6">
    <source>
        <dbReference type="SAM" id="Phobius"/>
    </source>
</evidence>
<dbReference type="AlphaFoldDB" id="A0A1B7Y9P6"/>
<keyword evidence="2 6" id="KW-0812">Transmembrane</keyword>
<dbReference type="GO" id="GO:0005886">
    <property type="term" value="C:plasma membrane"/>
    <property type="evidence" value="ECO:0007669"/>
    <property type="project" value="TreeGrafter"/>
</dbReference>
<gene>
    <name evidence="8" type="ORF">CH63R_07576</name>
</gene>
<evidence type="ECO:0000259" key="7">
    <source>
        <dbReference type="PROSITE" id="PS50850"/>
    </source>
</evidence>
<protein>
    <submittedName>
        <fullName evidence="8">Major facilitator superfamily transporter</fullName>
    </submittedName>
</protein>
<evidence type="ECO:0000256" key="5">
    <source>
        <dbReference type="SAM" id="MobiDB-lite"/>
    </source>
</evidence>
<evidence type="ECO:0000313" key="8">
    <source>
        <dbReference type="EMBL" id="OBR08811.1"/>
    </source>
</evidence>
<feature type="transmembrane region" description="Helical" evidence="6">
    <location>
        <begin position="180"/>
        <end position="203"/>
    </location>
</feature>
<dbReference type="GO" id="GO:0022857">
    <property type="term" value="F:transmembrane transporter activity"/>
    <property type="evidence" value="ECO:0007669"/>
    <property type="project" value="InterPro"/>
</dbReference>
<evidence type="ECO:0000313" key="9">
    <source>
        <dbReference type="Proteomes" id="UP000092177"/>
    </source>
</evidence>
<dbReference type="InterPro" id="IPR020846">
    <property type="entry name" value="MFS_dom"/>
</dbReference>
<keyword evidence="3 6" id="KW-1133">Transmembrane helix</keyword>
<feature type="domain" description="Major facilitator superfamily (MFS) profile" evidence="7">
    <location>
        <begin position="56"/>
        <end position="559"/>
    </location>
</feature>
<dbReference type="GeneID" id="28866658"/>
<feature type="transmembrane region" description="Helical" evidence="6">
    <location>
        <begin position="209"/>
        <end position="229"/>
    </location>
</feature>
<dbReference type="InterPro" id="IPR011701">
    <property type="entry name" value="MFS"/>
</dbReference>
<dbReference type="KEGG" id="chig:CH63R_07576"/>
<name>A0A1B7Y9P6_COLHI</name>
<feature type="transmembrane region" description="Helical" evidence="6">
    <location>
        <begin position="278"/>
        <end position="297"/>
    </location>
</feature>
<comment type="caution">
    <text evidence="8">The sequence shown here is derived from an EMBL/GenBank/DDBJ whole genome shotgun (WGS) entry which is preliminary data.</text>
</comment>
<comment type="subcellular location">
    <subcellularLocation>
        <location evidence="1">Membrane</location>
        <topology evidence="1">Multi-pass membrane protein</topology>
    </subcellularLocation>
</comment>